<protein>
    <recommendedName>
        <fullName evidence="4">NAB domain-containing protein</fullName>
    </recommendedName>
</protein>
<feature type="coiled-coil region" evidence="2">
    <location>
        <begin position="645"/>
        <end position="679"/>
    </location>
</feature>
<dbReference type="GO" id="GO:0003779">
    <property type="term" value="F:actin binding"/>
    <property type="evidence" value="ECO:0007669"/>
    <property type="project" value="InterPro"/>
</dbReference>
<evidence type="ECO:0000256" key="1">
    <source>
        <dbReference type="ARBA" id="ARBA00023054"/>
    </source>
</evidence>
<evidence type="ECO:0000259" key="4">
    <source>
        <dbReference type="PROSITE" id="PS51774"/>
    </source>
</evidence>
<dbReference type="PROSITE" id="PS51774">
    <property type="entry name" value="NAB"/>
    <property type="match status" value="1"/>
</dbReference>
<keyword evidence="6" id="KW-1185">Reference proteome</keyword>
<reference evidence="5" key="1">
    <citation type="submission" date="2021-01" db="UniProtKB">
        <authorList>
            <consortium name="EnsemblPlants"/>
        </authorList>
    </citation>
    <scope>IDENTIFICATION</scope>
</reference>
<feature type="domain" description="NAB" evidence="4">
    <location>
        <begin position="10"/>
        <end position="90"/>
    </location>
</feature>
<feature type="coiled-coil region" evidence="2">
    <location>
        <begin position="392"/>
        <end position="419"/>
    </location>
</feature>
<evidence type="ECO:0000313" key="5">
    <source>
        <dbReference type="EnsemblPlants" id="Kaladp0095s0011.1.v1.1"/>
    </source>
</evidence>
<evidence type="ECO:0000256" key="3">
    <source>
        <dbReference type="SAM" id="MobiDB-lite"/>
    </source>
</evidence>
<dbReference type="OMA" id="ACINPHK"/>
<accession>A0A7N0V031</accession>
<dbReference type="Pfam" id="PF24918">
    <property type="entry name" value="NET2A_C"/>
    <property type="match status" value="1"/>
</dbReference>
<dbReference type="PANTHER" id="PTHR31631:SF0">
    <property type="entry name" value="PROTEIN NETWORKED 2D"/>
    <property type="match status" value="1"/>
</dbReference>
<organism evidence="5 6">
    <name type="scientific">Kalanchoe fedtschenkoi</name>
    <name type="common">Lavender scallops</name>
    <name type="synonym">South American air plant</name>
    <dbReference type="NCBI Taxonomy" id="63787"/>
    <lineage>
        <taxon>Eukaryota</taxon>
        <taxon>Viridiplantae</taxon>
        <taxon>Streptophyta</taxon>
        <taxon>Embryophyta</taxon>
        <taxon>Tracheophyta</taxon>
        <taxon>Spermatophyta</taxon>
        <taxon>Magnoliopsida</taxon>
        <taxon>eudicotyledons</taxon>
        <taxon>Gunneridae</taxon>
        <taxon>Pentapetalae</taxon>
        <taxon>Saxifragales</taxon>
        <taxon>Crassulaceae</taxon>
        <taxon>Kalanchoe</taxon>
    </lineage>
</organism>
<feature type="coiled-coil region" evidence="2">
    <location>
        <begin position="186"/>
        <end position="213"/>
    </location>
</feature>
<feature type="compositionally biased region" description="Acidic residues" evidence="3">
    <location>
        <begin position="109"/>
        <end position="118"/>
    </location>
</feature>
<dbReference type="Proteomes" id="UP000594263">
    <property type="component" value="Unplaced"/>
</dbReference>
<sequence>MLQRAASNAYSWWWASHIRTKQSKWLEQNLQDMEEKVQAVVKLIEEDGDSFAKRAEMYYKKRPELINFVEESYRAYRSLAERYDHISTELQNANTTIASVFPEQVQFAMDDDDDDDDSPPQAKSAGKYPVGAEPASVPKVPKPPSRNLKSLLLMGASKNMQSDFKGPQKVKTGSVASLVPKSGLNKDEAVGVIDKLQKEILALQTEKEYLKSAYEAGLNRFWEIEQQVKEKQEKIYSLQDEFNVGSLIEDDEARKLMASVALQTCQDTLARLEESHERSVADAKFEHHRIMDARDKLLSLKSELAPDQTPVPDNAVGTMDVGQKLDISSQPELLDAAQETQQIEALREKIKEQVDVKFSQSLTATEMAEKIDQLVQKVVSFEAAVSSQNALIDRLREETEELLVQLRSLEDEKATLLNDTGSLSTKLKEMEGRLSQVHELDQNVEAQNTNLQTHFMEARCNLEHLNENIDKFSELPATDSLEETVANLVGVQSEPRPGNRPQSDAPDLPTNFETPHHKSAERTSLLQADEAEVVSADVKEGGAEADKAAQDLDMKTLSELLQTTAEPENAEGMQDFSEAVGFRVNVETQTRNAGDEGEPDWRALCMEGLGDREKIILREYTTTLRNYKELKQKVSDMEKMNKGGMADLSAQLTKLRNLLAKRDEEIQSLRQKLSLLKDSNYCDDPSRHDDDDDEDDDDDIRLALSDLRPTSAVEEKFRMQIDELLEENLDFWLRFSSSFNQVQKFQTEVEDLQSEIAKLEDKMSKKNDGSTHREQLPKSDAKPIYKHLSEIRAEITVWVEQSGLLKEELQRRFASLCNIQDEISAALMEACEEIEEAEFTSYRAAKFQGEILNMKQENNKVAEELEAAFDHANRIVQEIDRSLGRLDEEFKLSDPPPQAAALRHTGSKGRVPLRSFIFGVKQKRQRHSFFSSVQPAIALHRKLHESS</sequence>
<dbReference type="EnsemblPlants" id="Kaladp0095s0011.1.v1.1">
    <property type="protein sequence ID" value="Kaladp0095s0011.1.v1.1"/>
    <property type="gene ID" value="Kaladp0095s0011.v1.1"/>
</dbReference>
<evidence type="ECO:0000313" key="6">
    <source>
        <dbReference type="Proteomes" id="UP000594263"/>
    </source>
</evidence>
<dbReference type="InterPro" id="IPR011684">
    <property type="entry name" value="NAB"/>
</dbReference>
<dbReference type="Pfam" id="PF25014">
    <property type="entry name" value="NET2A"/>
    <property type="match status" value="1"/>
</dbReference>
<name>A0A7N0V031_KALFE</name>
<evidence type="ECO:0000256" key="2">
    <source>
        <dbReference type="SAM" id="Coils"/>
    </source>
</evidence>
<dbReference type="InterPro" id="IPR056888">
    <property type="entry name" value="NET2A-D/KIP1-like_dom"/>
</dbReference>
<feature type="region of interest" description="Disordered" evidence="3">
    <location>
        <begin position="109"/>
        <end position="145"/>
    </location>
</feature>
<dbReference type="Gramene" id="Kaladp0095s0011.1.v1.1">
    <property type="protein sequence ID" value="Kaladp0095s0011.1.v1.1"/>
    <property type="gene ID" value="Kaladp0095s0011.v1.1"/>
</dbReference>
<dbReference type="InterPro" id="IPR056889">
    <property type="entry name" value="NET2A-D/KIP1-like_C"/>
</dbReference>
<dbReference type="AlphaFoldDB" id="A0A7N0V031"/>
<feature type="region of interest" description="Disordered" evidence="3">
    <location>
        <begin position="490"/>
        <end position="525"/>
    </location>
</feature>
<dbReference type="Pfam" id="PF07765">
    <property type="entry name" value="KIP1"/>
    <property type="match status" value="1"/>
</dbReference>
<feature type="coiled-coil region" evidence="2">
    <location>
        <begin position="742"/>
        <end position="769"/>
    </location>
</feature>
<dbReference type="PANTHER" id="PTHR31631">
    <property type="entry name" value="PROTEIN NETWORKED 2D"/>
    <property type="match status" value="1"/>
</dbReference>
<proteinExistence type="predicted"/>
<keyword evidence="1 2" id="KW-0175">Coiled coil</keyword>